<dbReference type="SUPFAM" id="SSF56672">
    <property type="entry name" value="DNA/RNA polymerases"/>
    <property type="match status" value="1"/>
</dbReference>
<evidence type="ECO:0000259" key="1">
    <source>
        <dbReference type="Pfam" id="PF17919"/>
    </source>
</evidence>
<evidence type="ECO:0000313" key="3">
    <source>
        <dbReference type="Proteomes" id="UP000735302"/>
    </source>
</evidence>
<dbReference type="Pfam" id="PF17919">
    <property type="entry name" value="RT_RNaseH_2"/>
    <property type="match status" value="1"/>
</dbReference>
<dbReference type="PANTHER" id="PTHR33064">
    <property type="entry name" value="POL PROTEIN"/>
    <property type="match status" value="1"/>
</dbReference>
<name>A0AAV4CCS3_9GAST</name>
<dbReference type="Proteomes" id="UP000735302">
    <property type="component" value="Unassembled WGS sequence"/>
</dbReference>
<gene>
    <name evidence="2" type="ORF">PoB_005543400</name>
</gene>
<dbReference type="EMBL" id="BLXT01006100">
    <property type="protein sequence ID" value="GFO28929.1"/>
    <property type="molecule type" value="Genomic_DNA"/>
</dbReference>
<accession>A0AAV4CCS3</accession>
<reference evidence="2 3" key="1">
    <citation type="journal article" date="2021" name="Elife">
        <title>Chloroplast acquisition without the gene transfer in kleptoplastic sea slugs, Plakobranchus ocellatus.</title>
        <authorList>
            <person name="Maeda T."/>
            <person name="Takahashi S."/>
            <person name="Yoshida T."/>
            <person name="Shimamura S."/>
            <person name="Takaki Y."/>
            <person name="Nagai Y."/>
            <person name="Toyoda A."/>
            <person name="Suzuki Y."/>
            <person name="Arimoto A."/>
            <person name="Ishii H."/>
            <person name="Satoh N."/>
            <person name="Nishiyama T."/>
            <person name="Hasebe M."/>
            <person name="Maruyama T."/>
            <person name="Minagawa J."/>
            <person name="Obokata J."/>
            <person name="Shigenobu S."/>
        </authorList>
    </citation>
    <scope>NUCLEOTIDE SEQUENCE [LARGE SCALE GENOMIC DNA]</scope>
</reference>
<dbReference type="InterPro" id="IPR043128">
    <property type="entry name" value="Rev_trsase/Diguanyl_cyclase"/>
</dbReference>
<protein>
    <submittedName>
        <fullName evidence="2">Zinc finger protein</fullName>
    </submittedName>
</protein>
<organism evidence="2 3">
    <name type="scientific">Plakobranchus ocellatus</name>
    <dbReference type="NCBI Taxonomy" id="259542"/>
    <lineage>
        <taxon>Eukaryota</taxon>
        <taxon>Metazoa</taxon>
        <taxon>Spiralia</taxon>
        <taxon>Lophotrochozoa</taxon>
        <taxon>Mollusca</taxon>
        <taxon>Gastropoda</taxon>
        <taxon>Heterobranchia</taxon>
        <taxon>Euthyneura</taxon>
        <taxon>Panpulmonata</taxon>
        <taxon>Sacoglossa</taxon>
        <taxon>Placobranchoidea</taxon>
        <taxon>Plakobranchidae</taxon>
        <taxon>Plakobranchus</taxon>
    </lineage>
</organism>
<dbReference type="InterPro" id="IPR043502">
    <property type="entry name" value="DNA/RNA_pol_sf"/>
</dbReference>
<dbReference type="InterPro" id="IPR051320">
    <property type="entry name" value="Viral_Replic_Matur_Polypro"/>
</dbReference>
<proteinExistence type="predicted"/>
<evidence type="ECO:0000313" key="2">
    <source>
        <dbReference type="EMBL" id="GFO28929.1"/>
    </source>
</evidence>
<dbReference type="AlphaFoldDB" id="A0AAV4CCS3"/>
<comment type="caution">
    <text evidence="2">The sequence shown here is derived from an EMBL/GenBank/DDBJ whole genome shotgun (WGS) entry which is preliminary data.</text>
</comment>
<dbReference type="InterPro" id="IPR041577">
    <property type="entry name" value="RT_RNaseH_2"/>
</dbReference>
<sequence length="250" mass="28151">MPFGMMNSGAILSYAMKVLMRWTDQMVDNLDDIMVHTPTWENPVRILRKLFGQLQQANFTVRPTNACLGHGRSSSLVLGDGAISLQDPNVAKARAAPRLKTKMELRAFLGLVGYFKEFILSYAGISALLSDLLRKGQPNAVTWYDAQERAYHSFKMAVKCRSVLLPPDMDSKFVLRTDASDRGLGPSLMQRNQSKLFSVDCTSKRLSDRERKYSVIEKEALAIVWKLKNLHFVFTLKSLSCQQIIAPCSI</sequence>
<dbReference type="PANTHER" id="PTHR33064:SF29">
    <property type="entry name" value="PEPTIDASE A2 DOMAIN-CONTAINING PROTEIN-RELATED"/>
    <property type="match status" value="1"/>
</dbReference>
<keyword evidence="3" id="KW-1185">Reference proteome</keyword>
<feature type="domain" description="Reverse transcriptase/retrotransposon-derived protein RNase H-like" evidence="1">
    <location>
        <begin position="143"/>
        <end position="234"/>
    </location>
</feature>
<dbReference type="Gene3D" id="3.30.70.270">
    <property type="match status" value="2"/>
</dbReference>